<dbReference type="Gene3D" id="3.40.50.450">
    <property type="match status" value="1"/>
</dbReference>
<evidence type="ECO:0008006" key="3">
    <source>
        <dbReference type="Google" id="ProtNLM"/>
    </source>
</evidence>
<accession>F0SAU6</accession>
<dbReference type="SUPFAM" id="SSF52309">
    <property type="entry name" value="N-(deoxy)ribosyltransferase-like"/>
    <property type="match status" value="1"/>
</dbReference>
<keyword evidence="2" id="KW-1185">Reference proteome</keyword>
<dbReference type="eggNOG" id="ENOG50330UW">
    <property type="taxonomic scope" value="Bacteria"/>
</dbReference>
<name>F0SAU6_PSESL</name>
<dbReference type="HOGENOM" id="CLU_154463_2_0_10"/>
<dbReference type="Proteomes" id="UP000000310">
    <property type="component" value="Chromosome"/>
</dbReference>
<reference evidence="1 2" key="1">
    <citation type="journal article" date="2011" name="Stand. Genomic Sci.">
        <title>Complete genome sequence of the gliding, heparinolytic Pedobacter saltans type strain (113).</title>
        <authorList>
            <person name="Liolios K."/>
            <person name="Sikorski J."/>
            <person name="Lu M."/>
            <person name="Nolan M."/>
            <person name="Lapidus A."/>
            <person name="Lucas S."/>
            <person name="Hammon N."/>
            <person name="Deshpande S."/>
            <person name="Cheng J.F."/>
            <person name="Tapia R."/>
            <person name="Han C."/>
            <person name="Goodwin L."/>
            <person name="Pitluck S."/>
            <person name="Huntemann M."/>
            <person name="Ivanova N."/>
            <person name="Pagani I."/>
            <person name="Mavromatis K."/>
            <person name="Ovchinikova G."/>
            <person name="Pati A."/>
            <person name="Chen A."/>
            <person name="Palaniappan K."/>
            <person name="Land M."/>
            <person name="Hauser L."/>
            <person name="Brambilla E.M."/>
            <person name="Kotsyurbenko O."/>
            <person name="Rohde M."/>
            <person name="Tindall B.J."/>
            <person name="Abt B."/>
            <person name="Goker M."/>
            <person name="Detter J.C."/>
            <person name="Woyke T."/>
            <person name="Bristow J."/>
            <person name="Eisen J.A."/>
            <person name="Markowitz V."/>
            <person name="Hugenholtz P."/>
            <person name="Klenk H.P."/>
            <person name="Kyrpides N.C."/>
        </authorList>
    </citation>
    <scope>NUCLEOTIDE SEQUENCE [LARGE SCALE GENOMIC DNA]</scope>
    <source>
        <strain evidence="2">ATCC 51119 / DSM 12145 / JCM 21818 / LMG 10337 / NBRC 100064 / NCIMB 13643</strain>
    </source>
</reference>
<dbReference type="AlphaFoldDB" id="F0SAU6"/>
<dbReference type="KEGG" id="psn:Pedsa_0969"/>
<sequence length="115" mass="12803">MSKVKTIKELPQLFARDGRPVAYIAGKVTGLPHEEVQMNFFKAEIKLERNNQVINPARIVHPECDWKEAMKICVSLLPKADLVVTLPNWKDSPGASWEVSIAGQLGIPVVSLDKL</sequence>
<dbReference type="STRING" id="762903.Pedsa_0969"/>
<dbReference type="RefSeq" id="WP_013632041.1">
    <property type="nucleotide sequence ID" value="NC_015177.1"/>
</dbReference>
<dbReference type="Pfam" id="PF14359">
    <property type="entry name" value="DUF4406"/>
    <property type="match status" value="1"/>
</dbReference>
<evidence type="ECO:0000313" key="1">
    <source>
        <dbReference type="EMBL" id="ADY51541.1"/>
    </source>
</evidence>
<organism evidence="1 2">
    <name type="scientific">Pseudopedobacter saltans (strain ATCC 51119 / DSM 12145 / JCM 21818 / CCUG 39354 / LMG 10337 / NBRC 100064 / NCIMB 13643)</name>
    <name type="common">Pedobacter saltans</name>
    <dbReference type="NCBI Taxonomy" id="762903"/>
    <lineage>
        <taxon>Bacteria</taxon>
        <taxon>Pseudomonadati</taxon>
        <taxon>Bacteroidota</taxon>
        <taxon>Sphingobacteriia</taxon>
        <taxon>Sphingobacteriales</taxon>
        <taxon>Sphingobacteriaceae</taxon>
        <taxon>Pseudopedobacter</taxon>
    </lineage>
</organism>
<protein>
    <recommendedName>
        <fullName evidence="3">DUF4406 domain-containing protein</fullName>
    </recommendedName>
</protein>
<reference evidence="2" key="2">
    <citation type="submission" date="2011-02" db="EMBL/GenBank/DDBJ databases">
        <title>The complete genome of Pedobacter saltans DSM 12145.</title>
        <authorList>
            <consortium name="US DOE Joint Genome Institute (JGI-PGF)"/>
            <person name="Lucas S."/>
            <person name="Copeland A."/>
            <person name="Lapidus A."/>
            <person name="Bruce D."/>
            <person name="Goodwin L."/>
            <person name="Pitluck S."/>
            <person name="Kyrpides N."/>
            <person name="Mavromatis K."/>
            <person name="Pagani I."/>
            <person name="Ivanova N."/>
            <person name="Ovchinnikova G."/>
            <person name="Lu M."/>
            <person name="Detter J.C."/>
            <person name="Han C."/>
            <person name="Land M."/>
            <person name="Hauser L."/>
            <person name="Markowitz V."/>
            <person name="Cheng J.-F."/>
            <person name="Hugenholtz P."/>
            <person name="Woyke T."/>
            <person name="Wu D."/>
            <person name="Tindall B."/>
            <person name="Pomrenke H.G."/>
            <person name="Brambilla E."/>
            <person name="Klenk H.-P."/>
            <person name="Eisen J.A."/>
        </authorList>
    </citation>
    <scope>NUCLEOTIDE SEQUENCE [LARGE SCALE GENOMIC DNA]</scope>
    <source>
        <strain evidence="2">ATCC 51119 / DSM 12145 / JCM 21818 / LMG 10337 / NBRC 100064 / NCIMB 13643</strain>
    </source>
</reference>
<proteinExistence type="predicted"/>
<dbReference type="EMBL" id="CP002545">
    <property type="protein sequence ID" value="ADY51541.1"/>
    <property type="molecule type" value="Genomic_DNA"/>
</dbReference>
<dbReference type="InterPro" id="IPR025518">
    <property type="entry name" value="DUF4406"/>
</dbReference>
<evidence type="ECO:0000313" key="2">
    <source>
        <dbReference type="Proteomes" id="UP000000310"/>
    </source>
</evidence>
<dbReference type="OrthoDB" id="1149194at2"/>
<gene>
    <name evidence="1" type="ordered locus">Pedsa_0969</name>
</gene>